<dbReference type="PANTHER" id="PTHR23416">
    <property type="entry name" value="SIALIC ACID SYNTHASE-RELATED"/>
    <property type="match status" value="1"/>
</dbReference>
<dbReference type="SUPFAM" id="SSF51161">
    <property type="entry name" value="Trimeric LpxA-like enzymes"/>
    <property type="match status" value="1"/>
</dbReference>
<dbReference type="AlphaFoldDB" id="A0A9D1V5H9"/>
<dbReference type="InterPro" id="IPR011004">
    <property type="entry name" value="Trimer_LpxA-like_sf"/>
</dbReference>
<gene>
    <name evidence="1" type="ORF">H9865_10405</name>
</gene>
<name>A0A9D1V5H9_9FIRM</name>
<dbReference type="Pfam" id="PF14602">
    <property type="entry name" value="Hexapep_2"/>
    <property type="match status" value="1"/>
</dbReference>
<accession>A0A9D1V5H9</accession>
<reference evidence="1" key="2">
    <citation type="submission" date="2021-04" db="EMBL/GenBank/DDBJ databases">
        <authorList>
            <person name="Gilroy R."/>
        </authorList>
    </citation>
    <scope>NUCLEOTIDE SEQUENCE</scope>
    <source>
        <strain evidence="1">2239</strain>
    </source>
</reference>
<keyword evidence="1" id="KW-0808">Transferase</keyword>
<organism evidence="1 2">
    <name type="scientific">Candidatus Allofournierella pullicola</name>
    <dbReference type="NCBI Taxonomy" id="2838596"/>
    <lineage>
        <taxon>Bacteria</taxon>
        <taxon>Bacillati</taxon>
        <taxon>Bacillota</taxon>
        <taxon>Clostridia</taxon>
        <taxon>Eubacteriales</taxon>
        <taxon>Oscillospiraceae</taxon>
        <taxon>Allofournierella</taxon>
    </lineage>
</organism>
<sequence length="194" mass="21546">MRKIVQQFFDLQEKVMKIPFKLFREPLIKRAFAKCGTNVHVAQGCSIKGIENIFVGDGCTIGPGAVLWSTRAKIFIGEKVITGPNITIITGDHRIDLPERFLADVTDEEKLPENDQDVRIEDDVWIGANAIILKGITIAQGCVIAAGAVVTKSTEPFGVYAGVPARRIKDRFSSEDLRRHLMWTDRNRKAGEAP</sequence>
<evidence type="ECO:0000313" key="1">
    <source>
        <dbReference type="EMBL" id="HIX06486.1"/>
    </source>
</evidence>
<dbReference type="Gene3D" id="2.160.10.10">
    <property type="entry name" value="Hexapeptide repeat proteins"/>
    <property type="match status" value="1"/>
</dbReference>
<reference evidence="1" key="1">
    <citation type="journal article" date="2021" name="PeerJ">
        <title>Extensive microbial diversity within the chicken gut microbiome revealed by metagenomics and culture.</title>
        <authorList>
            <person name="Gilroy R."/>
            <person name="Ravi A."/>
            <person name="Getino M."/>
            <person name="Pursley I."/>
            <person name="Horton D.L."/>
            <person name="Alikhan N.F."/>
            <person name="Baker D."/>
            <person name="Gharbi K."/>
            <person name="Hall N."/>
            <person name="Watson M."/>
            <person name="Adriaenssens E.M."/>
            <person name="Foster-Nyarko E."/>
            <person name="Jarju S."/>
            <person name="Secka A."/>
            <person name="Antonio M."/>
            <person name="Oren A."/>
            <person name="Chaudhuri R.R."/>
            <person name="La Ragione R."/>
            <person name="Hildebrand F."/>
            <person name="Pallen M.J."/>
        </authorList>
    </citation>
    <scope>NUCLEOTIDE SEQUENCE</scope>
    <source>
        <strain evidence="1">2239</strain>
    </source>
</reference>
<dbReference type="GO" id="GO:0016746">
    <property type="term" value="F:acyltransferase activity"/>
    <property type="evidence" value="ECO:0007669"/>
    <property type="project" value="UniProtKB-KW"/>
</dbReference>
<comment type="caution">
    <text evidence="1">The sequence shown here is derived from an EMBL/GenBank/DDBJ whole genome shotgun (WGS) entry which is preliminary data.</text>
</comment>
<proteinExistence type="predicted"/>
<dbReference type="Proteomes" id="UP000824193">
    <property type="component" value="Unassembled WGS sequence"/>
</dbReference>
<dbReference type="CDD" id="cd04647">
    <property type="entry name" value="LbH_MAT_like"/>
    <property type="match status" value="1"/>
</dbReference>
<dbReference type="EMBL" id="DXFW01000036">
    <property type="protein sequence ID" value="HIX06486.1"/>
    <property type="molecule type" value="Genomic_DNA"/>
</dbReference>
<evidence type="ECO:0000313" key="2">
    <source>
        <dbReference type="Proteomes" id="UP000824193"/>
    </source>
</evidence>
<dbReference type="InterPro" id="IPR001451">
    <property type="entry name" value="Hexapep"/>
</dbReference>
<dbReference type="InterPro" id="IPR051159">
    <property type="entry name" value="Hexapeptide_acetyltransf"/>
</dbReference>
<keyword evidence="1" id="KW-0012">Acyltransferase</keyword>
<protein>
    <submittedName>
        <fullName evidence="1">Acyltransferase</fullName>
    </submittedName>
</protein>